<evidence type="ECO:0000256" key="3">
    <source>
        <dbReference type="ARBA" id="ARBA00012744"/>
    </source>
</evidence>
<dbReference type="InterPro" id="IPR036962">
    <property type="entry name" value="Glyco_hydro_3_N_sf"/>
</dbReference>
<comment type="catalytic activity">
    <reaction evidence="1">
        <text>Hydrolysis of terminal, non-reducing beta-D-glucosyl residues with release of beta-D-glucose.</text>
        <dbReference type="EC" id="3.2.1.21"/>
    </reaction>
</comment>
<dbReference type="Pfam" id="PF00933">
    <property type="entry name" value="Glyco_hydro_3"/>
    <property type="match status" value="1"/>
</dbReference>
<evidence type="ECO:0000256" key="6">
    <source>
        <dbReference type="ARBA" id="ARBA00023295"/>
    </source>
</evidence>
<name>A0A4R5YL63_9MICO</name>
<dbReference type="RefSeq" id="WP_133399056.1">
    <property type="nucleotide sequence ID" value="NZ_SMZX01000001.1"/>
</dbReference>
<dbReference type="SUPFAM" id="SSF52279">
    <property type="entry name" value="Beta-D-glucan exohydrolase, C-terminal domain"/>
    <property type="match status" value="1"/>
</dbReference>
<reference evidence="8 9" key="1">
    <citation type="submission" date="2019-03" db="EMBL/GenBank/DDBJ databases">
        <title>Genome Sequencing and Assembly of Various Microbes Isolated from Partially Reclaimed Soil and Acid Mine Drainage (AMD) Site.</title>
        <authorList>
            <person name="Steinbock B."/>
            <person name="Bechtold R."/>
            <person name="Sevigny J.L."/>
            <person name="Thomas D."/>
            <person name="Cuthill L.R."/>
            <person name="Aveiro Johannsen E.J."/>
            <person name="Thomas K."/>
            <person name="Ghosh A."/>
        </authorList>
    </citation>
    <scope>NUCLEOTIDE SEQUENCE [LARGE SCALE GENOMIC DNA]</scope>
    <source>
        <strain evidence="8 9">F-B2</strain>
    </source>
</reference>
<dbReference type="GO" id="GO:0008422">
    <property type="term" value="F:beta-glucosidase activity"/>
    <property type="evidence" value="ECO:0007669"/>
    <property type="project" value="UniProtKB-EC"/>
</dbReference>
<accession>A0A4R5YL63</accession>
<feature type="domain" description="Glycoside hydrolase family 3 N-terminal" evidence="7">
    <location>
        <begin position="79"/>
        <end position="377"/>
    </location>
</feature>
<dbReference type="GO" id="GO:0009251">
    <property type="term" value="P:glucan catabolic process"/>
    <property type="evidence" value="ECO:0007669"/>
    <property type="project" value="TreeGrafter"/>
</dbReference>
<evidence type="ECO:0000256" key="4">
    <source>
        <dbReference type="ARBA" id="ARBA00022729"/>
    </source>
</evidence>
<dbReference type="InterPro" id="IPR001764">
    <property type="entry name" value="Glyco_hydro_3_N"/>
</dbReference>
<evidence type="ECO:0000256" key="5">
    <source>
        <dbReference type="ARBA" id="ARBA00022801"/>
    </source>
</evidence>
<dbReference type="InterPro" id="IPR017853">
    <property type="entry name" value="GH"/>
</dbReference>
<dbReference type="Proteomes" id="UP000295633">
    <property type="component" value="Unassembled WGS sequence"/>
</dbReference>
<dbReference type="PANTHER" id="PTHR30620">
    <property type="entry name" value="PERIPLASMIC BETA-GLUCOSIDASE-RELATED"/>
    <property type="match status" value="1"/>
</dbReference>
<dbReference type="PANTHER" id="PTHR30620:SF16">
    <property type="entry name" value="LYSOSOMAL BETA GLUCOSIDASE"/>
    <property type="match status" value="1"/>
</dbReference>
<dbReference type="EC" id="3.2.1.21" evidence="3"/>
<evidence type="ECO:0000313" key="8">
    <source>
        <dbReference type="EMBL" id="TDL45996.1"/>
    </source>
</evidence>
<gene>
    <name evidence="8" type="ORF">E2R54_06060</name>
</gene>
<sequence>MVEPYRDRRHSTDERTADLLGRLSVAEKAGLMFHTVIESGPQGSLVETTGALSKSPTSTVVLDKHMNHFNVHGLGTPREAARWANELQRLAAQTEHGIPVTISTDPRHAFTENAGASFAARGFSQWPEPLGLAALEDTDIREHAEIARREYLAVGIRMALHPQVDLASEPRWGRQFQTFGADPERTTRALETYLAGFQGTELGPDSVACVTKHFPGAGPQKDGEDAHFPYGREQVYPGGRFEEHLGPFRAAIARGTAGVMPYYGMPMGLELDGEPVEEVGFAYNRAIVTRLLREKLGFDGVVITDWELIHDNIAQGQVLPAKAWGVEHLSPAERLIKILEAGCDQFGGEECVELLVDLVRSGHVPEARLDVSARRLLGLKFRLGLFDDPFVDEDEAERIVGSDAHRRAGFRAQAASVTVLRDGDSATGPLLPLMALPERRVYVEGMSPAAGRGLGEVVSRPEDGDLAVVRLSAPFEPRDDLLFESLFHQGSLDFRPGLVARLRQISTVTTLIIEVGLDRPAILTPLLPLAHVLICTYGTSDDALVAALTGRIPPRGRLPFEIPRSMDAVRSSREDVPNDTIDALFPAGFSVNGAER</sequence>
<dbReference type="InterPro" id="IPR051915">
    <property type="entry name" value="Cellulose_Degrad_GH3"/>
</dbReference>
<evidence type="ECO:0000259" key="7">
    <source>
        <dbReference type="Pfam" id="PF00933"/>
    </source>
</evidence>
<comment type="caution">
    <text evidence="8">The sequence shown here is derived from an EMBL/GenBank/DDBJ whole genome shotgun (WGS) entry which is preliminary data.</text>
</comment>
<evidence type="ECO:0000256" key="1">
    <source>
        <dbReference type="ARBA" id="ARBA00000448"/>
    </source>
</evidence>
<keyword evidence="5 8" id="KW-0378">Hydrolase</keyword>
<keyword evidence="4" id="KW-0732">Signal</keyword>
<organism evidence="8 9">
    <name type="scientific">Microbacterium oleivorans</name>
    <dbReference type="NCBI Taxonomy" id="273677"/>
    <lineage>
        <taxon>Bacteria</taxon>
        <taxon>Bacillati</taxon>
        <taxon>Actinomycetota</taxon>
        <taxon>Actinomycetes</taxon>
        <taxon>Micrococcales</taxon>
        <taxon>Microbacteriaceae</taxon>
        <taxon>Microbacterium</taxon>
    </lineage>
</organism>
<dbReference type="PRINTS" id="PR00133">
    <property type="entry name" value="GLHYDRLASE3"/>
</dbReference>
<dbReference type="AlphaFoldDB" id="A0A4R5YL63"/>
<dbReference type="EMBL" id="SMZX01000001">
    <property type="protein sequence ID" value="TDL45996.1"/>
    <property type="molecule type" value="Genomic_DNA"/>
</dbReference>
<comment type="similarity">
    <text evidence="2">Belongs to the glycosyl hydrolase 3 family.</text>
</comment>
<dbReference type="Gene3D" id="3.40.50.1700">
    <property type="entry name" value="Glycoside hydrolase family 3 C-terminal domain"/>
    <property type="match status" value="1"/>
</dbReference>
<evidence type="ECO:0000256" key="2">
    <source>
        <dbReference type="ARBA" id="ARBA00005336"/>
    </source>
</evidence>
<dbReference type="Gene3D" id="3.20.20.300">
    <property type="entry name" value="Glycoside hydrolase, family 3, N-terminal domain"/>
    <property type="match status" value="1"/>
</dbReference>
<evidence type="ECO:0000313" key="9">
    <source>
        <dbReference type="Proteomes" id="UP000295633"/>
    </source>
</evidence>
<protein>
    <recommendedName>
        <fullName evidence="3">beta-glucosidase</fullName>
        <ecNumber evidence="3">3.2.1.21</ecNumber>
    </recommendedName>
</protein>
<keyword evidence="6" id="KW-0326">Glycosidase</keyword>
<dbReference type="InterPro" id="IPR036881">
    <property type="entry name" value="Glyco_hydro_3_C_sf"/>
</dbReference>
<proteinExistence type="inferred from homology"/>
<dbReference type="SUPFAM" id="SSF51445">
    <property type="entry name" value="(Trans)glycosidases"/>
    <property type="match status" value="1"/>
</dbReference>